<dbReference type="GO" id="GO:0044782">
    <property type="term" value="P:cilium organization"/>
    <property type="evidence" value="ECO:0007669"/>
    <property type="project" value="InterPro"/>
</dbReference>
<gene>
    <name evidence="3" type="ORF">SPPG_04457</name>
</gene>
<evidence type="ECO:0000259" key="2">
    <source>
        <dbReference type="Pfam" id="PF14726"/>
    </source>
</evidence>
<evidence type="ECO:0000313" key="3">
    <source>
        <dbReference type="EMBL" id="KND00115.1"/>
    </source>
</evidence>
<dbReference type="SUPFAM" id="SSF48371">
    <property type="entry name" value="ARM repeat"/>
    <property type="match status" value="2"/>
</dbReference>
<dbReference type="Proteomes" id="UP000053201">
    <property type="component" value="Unassembled WGS sequence"/>
</dbReference>
<feature type="region of interest" description="Disordered" evidence="1">
    <location>
        <begin position="139"/>
        <end position="174"/>
    </location>
</feature>
<dbReference type="Gene3D" id="1.25.10.10">
    <property type="entry name" value="Leucine-rich Repeat Variant"/>
    <property type="match status" value="2"/>
</dbReference>
<sequence length="1854" mass="209449">MEYTVKLDHAIPEVRKRAFEHLKFKLRTGIVSVDEIAHERGALEKILKYIGIGNSEHEEIHTSLELLQDLCKNSTTRTNLVELGVRDVLERLRENIHESGSVALLDDIRERLRHLPGQVESPLIYQRAQYSGEYEKAVSSRQPSLGHYSPDRRPTTASPVNRRIGSPDHWEQGGAPHPLPYLPYAIPTYEVIQLTAADERIIDEFCTIHTMSGGWDRERGRELFDILLLDFGAGIFLQKSQLFRTILSNATADVTSPSCMYLEELLLQWQNHFRKCADVTSKHCTLTPSTVVPVSIGPSLFAEHGSSVTDYMISIPFACHEVFVTMIPLMRHLKWMPEVLRILYNALPFFKLHLSMASAQTSQHISHKVIVSYVQSVTAIVDYHGAMVERSHGETICAEYLYARERCALFAFDLLDALISLEEDWNFSELLWEVVELFSSMPNSNAVPGSLITYLLTKPSPLPNAILLYLLRHENSWVRLQAVERLKDAWNDTEQKSALFCSAPLVIALIETACESADGQTLQVVYPMLQKSILSCIDPSLIWSILPWLQLMYDADEGKLMKSAMNIAEHKGHEHDEISFWTRALLHKDKRLRQEAVSHLMACVPDLTAAAGNLEDCANTLLIPSSLLAIIQADRSSAAMVDKSASVERFCNSLESSLPSDGDLKDDLRDIADGIFVRATKQRAKDLGLHLRLLKLLNQSGASWLMHPGVLLRAFIILRVLVETDVGVRSDLIQDRTFVRTLARYIFHFEAQLRYELARIFSSLFFMDDQLCTNVHRVVASKFYLYMPSNATVDASGPERIAEDPAMVRTILDFLSSYRGNVRLSQSETHMLENWNNPFFWKIEQSASDLRQAQSHAAFEAAVLNLRTAFISENDCNLLWETDVPLTLQRILLLPPANVDDALLLTQLLHFLADILIYPGIFSHFEKVLLSSFEKVLLPILCSGSQDGTYHEADASVEYLGSSAFMSEILAFSRKILHDASDEDVMASISRTDALSSLYILGQRLLDAKGIASPRNCMNWLMILLRCVSLCGIMSAVSGEVMSGIISILVHTLRSCQQYPTQPANPHHSCHESRGLYRLAALCLRSISRTTFIEATGEVACAWGEHWMVEGSIDWMVVLLNDHEELLQKVGMGILSNLTMVDDARPLLENQLPHFLDVAFEHVMTVNTSPSIRKESVLLVKNYVVRSCHDMDGRFSSDTQQSNGFEDAVRKLGTARRDDVLAMFERYGFFARLKDVVDCDDILVRCAVSELLVSLSILSPALMRHALCEANALPFLLTYLEDKDIKECPPEEDTYALYEIFRRQLVQDADYEILNSTKCNVLRILWLVSFGSPEIQAYLVDETFVLKQLVRVLRDLWDHWKDGHLRQELLQIPTIALALHVLKELLFVSATRRPKELETTFKTEQNGLTICQLLVVSMRQTLSTSLARVACQTLARILSLHYSVTVDLGLADILDHEMRIFEGGNGPIGTVLFEQLVHVLFRRYELEDAAYMESVRICLQCLLGCCNSVKTHAVQGGFLSNLLERARLALDCTSRLDGPQEQEMFVIVTLLRHILAGSTEAKLSATKERTHVLLHHILSSKESSDVLAQEALHCLRNLIANCNNTKRVMFEQMRIKGRDASLTDILVSMVRKKTIELNTYNGCLDVLKILALHGESRAAMWKTNILVDLKNVLSWLTKVKDYPRVETLLSLYLNSTFAYDGQVNVMRTPELFDQLVQLLTVRSIHVKRTTVLILRNLAIAKENKAHFLLHGEVLSILCDLLGAKSLEILSPTTSLIRGLLCDSEKAKVALKKADVKRHLDSLNHRLHSVYSWYLKRSDGRPGTHDSKDDMSEQDEEYLEQTLSNLAIVNKLLLN</sequence>
<dbReference type="RefSeq" id="XP_016608154.1">
    <property type="nucleotide sequence ID" value="XM_016752691.1"/>
</dbReference>
<dbReference type="InterPro" id="IPR011989">
    <property type="entry name" value="ARM-like"/>
</dbReference>
<keyword evidence="4" id="KW-1185">Reference proteome</keyword>
<dbReference type="GeneID" id="27687902"/>
<dbReference type="OMA" id="CHEMFTI"/>
<dbReference type="InParanoid" id="A0A0L0HGX2"/>
<evidence type="ECO:0000256" key="1">
    <source>
        <dbReference type="SAM" id="MobiDB-lite"/>
    </source>
</evidence>
<dbReference type="STRING" id="645134.A0A0L0HGX2"/>
<feature type="domain" description="Rotatin N-terminal" evidence="2">
    <location>
        <begin position="13"/>
        <end position="101"/>
    </location>
</feature>
<evidence type="ECO:0000313" key="4">
    <source>
        <dbReference type="Proteomes" id="UP000053201"/>
    </source>
</evidence>
<dbReference type="PANTHER" id="PTHR31691">
    <property type="entry name" value="ROTATIN"/>
    <property type="match status" value="1"/>
</dbReference>
<dbReference type="InterPro" id="IPR030791">
    <property type="entry name" value="Rotatin"/>
</dbReference>
<dbReference type="OrthoDB" id="428850at2759"/>
<proteinExistence type="predicted"/>
<dbReference type="PANTHER" id="PTHR31691:SF1">
    <property type="entry name" value="ROTATIN"/>
    <property type="match status" value="1"/>
</dbReference>
<reference evidence="3 4" key="1">
    <citation type="submission" date="2009-08" db="EMBL/GenBank/DDBJ databases">
        <title>The Genome Sequence of Spizellomyces punctatus strain DAOM BR117.</title>
        <authorList>
            <consortium name="The Broad Institute Genome Sequencing Platform"/>
            <person name="Russ C."/>
            <person name="Cuomo C."/>
            <person name="Shea T."/>
            <person name="Young S.K."/>
            <person name="Zeng Q."/>
            <person name="Koehrsen M."/>
            <person name="Haas B."/>
            <person name="Borodovsky M."/>
            <person name="Guigo R."/>
            <person name="Alvarado L."/>
            <person name="Berlin A."/>
            <person name="Bochicchio J."/>
            <person name="Borenstein D."/>
            <person name="Chapman S."/>
            <person name="Chen Z."/>
            <person name="Engels R."/>
            <person name="Freedman E."/>
            <person name="Gellesch M."/>
            <person name="Goldberg J."/>
            <person name="Griggs A."/>
            <person name="Gujja S."/>
            <person name="Heiman D."/>
            <person name="Hepburn T."/>
            <person name="Howarth C."/>
            <person name="Jen D."/>
            <person name="Larson L."/>
            <person name="Lewis B."/>
            <person name="Mehta T."/>
            <person name="Park D."/>
            <person name="Pearson M."/>
            <person name="Roberts A."/>
            <person name="Saif S."/>
            <person name="Shenoy N."/>
            <person name="Sisk P."/>
            <person name="Stolte C."/>
            <person name="Sykes S."/>
            <person name="Thomson T."/>
            <person name="Walk T."/>
            <person name="White J."/>
            <person name="Yandava C."/>
            <person name="Burger G."/>
            <person name="Gray M.W."/>
            <person name="Holland P.W.H."/>
            <person name="King N."/>
            <person name="Lang F.B.F."/>
            <person name="Roger A.J."/>
            <person name="Ruiz-Trillo I."/>
            <person name="Lander E."/>
            <person name="Nusbaum C."/>
        </authorList>
    </citation>
    <scope>NUCLEOTIDE SEQUENCE [LARGE SCALE GENOMIC DNA]</scope>
    <source>
        <strain evidence="3 4">DAOM BR117</strain>
    </source>
</reference>
<dbReference type="EMBL" id="KQ257456">
    <property type="protein sequence ID" value="KND00115.1"/>
    <property type="molecule type" value="Genomic_DNA"/>
</dbReference>
<accession>A0A0L0HGX2</accession>
<dbReference type="Pfam" id="PF14726">
    <property type="entry name" value="RTTN_N"/>
    <property type="match status" value="1"/>
</dbReference>
<dbReference type="GO" id="GO:0036064">
    <property type="term" value="C:ciliary basal body"/>
    <property type="evidence" value="ECO:0007669"/>
    <property type="project" value="InterPro"/>
</dbReference>
<name>A0A0L0HGX2_SPIPD</name>
<protein>
    <recommendedName>
        <fullName evidence="2">Rotatin N-terminal domain-containing protein</fullName>
    </recommendedName>
</protein>
<dbReference type="InterPro" id="IPR016024">
    <property type="entry name" value="ARM-type_fold"/>
</dbReference>
<organism evidence="3 4">
    <name type="scientific">Spizellomyces punctatus (strain DAOM BR117)</name>
    <dbReference type="NCBI Taxonomy" id="645134"/>
    <lineage>
        <taxon>Eukaryota</taxon>
        <taxon>Fungi</taxon>
        <taxon>Fungi incertae sedis</taxon>
        <taxon>Chytridiomycota</taxon>
        <taxon>Chytridiomycota incertae sedis</taxon>
        <taxon>Chytridiomycetes</taxon>
        <taxon>Spizellomycetales</taxon>
        <taxon>Spizellomycetaceae</taxon>
        <taxon>Spizellomyces</taxon>
    </lineage>
</organism>
<dbReference type="VEuPathDB" id="FungiDB:SPPG_04457"/>
<dbReference type="InterPro" id="IPR029249">
    <property type="entry name" value="Rotatin_N"/>
</dbReference>